<dbReference type="Pfam" id="PF05057">
    <property type="entry name" value="DUF676"/>
    <property type="match status" value="1"/>
</dbReference>
<evidence type="ECO:0000256" key="1">
    <source>
        <dbReference type="SAM" id="MobiDB-lite"/>
    </source>
</evidence>
<evidence type="ECO:0000313" key="4">
    <source>
        <dbReference type="Proteomes" id="UP000594263"/>
    </source>
</evidence>
<dbReference type="EnsemblPlants" id="Kaladp0037s0415.1.v1.1">
    <property type="protein sequence ID" value="Kaladp0037s0415.1.v1.1"/>
    <property type="gene ID" value="Kaladp0037s0415.v1.1"/>
</dbReference>
<dbReference type="Gene3D" id="3.40.50.1820">
    <property type="entry name" value="alpha/beta hydrolase"/>
    <property type="match status" value="1"/>
</dbReference>
<accession>A0A7N0TIH9</accession>
<dbReference type="AlphaFoldDB" id="A0A7N0TIH9"/>
<proteinExistence type="predicted"/>
<feature type="domain" description="DUF676" evidence="2">
    <location>
        <begin position="55"/>
        <end position="282"/>
    </location>
</feature>
<dbReference type="SUPFAM" id="SSF53474">
    <property type="entry name" value="alpha/beta-Hydrolases"/>
    <property type="match status" value="1"/>
</dbReference>
<protein>
    <recommendedName>
        <fullName evidence="2">DUF676 domain-containing protein</fullName>
    </recommendedName>
</protein>
<sequence>MESSELNRVDGRKDRTRRKKEKTASYMVKLGCFVTETDREDGSLEVEAECVGGRKPTHLIVMANGIIGRASDWRYAAKQLVKAYPQDVVVHCSKRNHTMLTFDGVDVTGERLAREVISVIDRHPNLQKISFVGHSLGGLICRYAIARLYDPQTCTNSHASSDSGVKGSEDACPAFDGDRIAGLEPMNFITFATPHLGCRGHKQVPMFCGSYAVEKAASAASGILGRTGKHLFLTDKAAGRPPLLVRMVNDCEDLKFFSALKSFKRRVLYANIRSDNVVGWRTSSIRRPNELPERQQLSRNPKYRHIMHIELAKPPSDKEVIPVESNAKRPKTASMEEEMIRGLTKLSWERIDVKFNGILQRILAHNTIQVNNLYIFGKGTDVVAHMIDSFLL</sequence>
<dbReference type="InterPro" id="IPR044294">
    <property type="entry name" value="Lipase-like"/>
</dbReference>
<dbReference type="PANTHER" id="PTHR12482">
    <property type="entry name" value="LIPASE ROG1-RELATED-RELATED"/>
    <property type="match status" value="1"/>
</dbReference>
<dbReference type="Proteomes" id="UP000594263">
    <property type="component" value="Unplaced"/>
</dbReference>
<dbReference type="Gramene" id="Kaladp0037s0415.1.v1.1">
    <property type="protein sequence ID" value="Kaladp0037s0415.1.v1.1"/>
    <property type="gene ID" value="Kaladp0037s0415.v1.1"/>
</dbReference>
<reference evidence="3" key="1">
    <citation type="submission" date="2021-01" db="UniProtKB">
        <authorList>
            <consortium name="EnsemblPlants"/>
        </authorList>
    </citation>
    <scope>IDENTIFICATION</scope>
</reference>
<name>A0A7N0TIH9_KALFE</name>
<dbReference type="OMA" id="HRQVPMF"/>
<evidence type="ECO:0000259" key="2">
    <source>
        <dbReference type="Pfam" id="PF05057"/>
    </source>
</evidence>
<dbReference type="InterPro" id="IPR029058">
    <property type="entry name" value="AB_hydrolase_fold"/>
</dbReference>
<organism evidence="3 4">
    <name type="scientific">Kalanchoe fedtschenkoi</name>
    <name type="common">Lavender scallops</name>
    <name type="synonym">South American air plant</name>
    <dbReference type="NCBI Taxonomy" id="63787"/>
    <lineage>
        <taxon>Eukaryota</taxon>
        <taxon>Viridiplantae</taxon>
        <taxon>Streptophyta</taxon>
        <taxon>Embryophyta</taxon>
        <taxon>Tracheophyta</taxon>
        <taxon>Spermatophyta</taxon>
        <taxon>Magnoliopsida</taxon>
        <taxon>eudicotyledons</taxon>
        <taxon>Gunneridae</taxon>
        <taxon>Pentapetalae</taxon>
        <taxon>Saxifragales</taxon>
        <taxon>Crassulaceae</taxon>
        <taxon>Kalanchoe</taxon>
    </lineage>
</organism>
<dbReference type="InterPro" id="IPR007751">
    <property type="entry name" value="DUF676_lipase-like"/>
</dbReference>
<dbReference type="PANTHER" id="PTHR12482:SF41">
    <property type="entry name" value="ALPHA_BETA-HYDROLASES SUPERFAMILY PROTEIN"/>
    <property type="match status" value="1"/>
</dbReference>
<keyword evidence="4" id="KW-1185">Reference proteome</keyword>
<feature type="region of interest" description="Disordered" evidence="1">
    <location>
        <begin position="1"/>
        <end position="20"/>
    </location>
</feature>
<evidence type="ECO:0000313" key="3">
    <source>
        <dbReference type="EnsemblPlants" id="Kaladp0037s0415.1.v1.1"/>
    </source>
</evidence>
<feature type="compositionally biased region" description="Basic and acidic residues" evidence="1">
    <location>
        <begin position="1"/>
        <end position="13"/>
    </location>
</feature>